<protein>
    <submittedName>
        <fullName evidence="1">Uncharacterized protein</fullName>
    </submittedName>
</protein>
<reference evidence="1" key="1">
    <citation type="submission" date="2024-08" db="EMBL/GenBank/DDBJ databases">
        <title>Lentilactobacillus sp. nov., isolated from tree bark.</title>
        <authorList>
            <person name="Phuengjayaem S."/>
            <person name="Tanasupawat S."/>
        </authorList>
    </citation>
    <scope>NUCLEOTIDE SEQUENCE</scope>
    <source>
        <strain evidence="1">SPB1-3</strain>
    </source>
</reference>
<proteinExistence type="predicted"/>
<evidence type="ECO:0000313" key="2">
    <source>
        <dbReference type="Proteomes" id="UP001149860"/>
    </source>
</evidence>
<evidence type="ECO:0000313" key="1">
    <source>
        <dbReference type="EMBL" id="XFD39087.1"/>
    </source>
</evidence>
<sequence length="130" mass="14548">MTYQQILKIVTDAFTWLISGGATLVLAWFLKNRRVLFGILQTFADHTKTKKDNELIARLKADAETLVTAIQPFDLPGTEQKAMASQRLITSAKRFGKDITPQQANDYIEEAYQKNYGITKPVVKGGDINA</sequence>
<accession>A0ACD5DCJ1</accession>
<keyword evidence="2" id="KW-1185">Reference proteome</keyword>
<organism evidence="1 2">
    <name type="scientific">Lentilactobacillus terminaliae</name>
    <dbReference type="NCBI Taxonomy" id="3003483"/>
    <lineage>
        <taxon>Bacteria</taxon>
        <taxon>Bacillati</taxon>
        <taxon>Bacillota</taxon>
        <taxon>Bacilli</taxon>
        <taxon>Lactobacillales</taxon>
        <taxon>Lactobacillaceae</taxon>
        <taxon>Lentilactobacillus</taxon>
    </lineage>
</organism>
<gene>
    <name evidence="1" type="ORF">O0236_006530</name>
</gene>
<dbReference type="Proteomes" id="UP001149860">
    <property type="component" value="Chromosome"/>
</dbReference>
<name>A0ACD5DCJ1_9LACO</name>
<dbReference type="EMBL" id="CP168151">
    <property type="protein sequence ID" value="XFD39087.1"/>
    <property type="molecule type" value="Genomic_DNA"/>
</dbReference>